<comment type="subcellular location">
    <subcellularLocation>
        <location evidence="2 8">Cytoplasm</location>
    </subcellularLocation>
</comment>
<dbReference type="InterPro" id="IPR040476">
    <property type="entry name" value="CSD2"/>
</dbReference>
<dbReference type="InterPro" id="IPR011805">
    <property type="entry name" value="RNase_R"/>
</dbReference>
<dbReference type="Pfam" id="PF00773">
    <property type="entry name" value="RNB"/>
    <property type="match status" value="1"/>
</dbReference>
<evidence type="ECO:0000256" key="9">
    <source>
        <dbReference type="SAM" id="MobiDB-lite"/>
    </source>
</evidence>
<dbReference type="SMART" id="SM00357">
    <property type="entry name" value="CSP"/>
    <property type="match status" value="1"/>
</dbReference>
<comment type="catalytic activity">
    <reaction evidence="1 8">
        <text>Exonucleolytic cleavage in the 3'- to 5'-direction to yield nucleoside 5'-phosphates.</text>
        <dbReference type="EC" id="3.1.13.1"/>
    </reaction>
</comment>
<dbReference type="GO" id="GO:0008859">
    <property type="term" value="F:exoribonuclease II activity"/>
    <property type="evidence" value="ECO:0007669"/>
    <property type="project" value="UniProtKB-EC"/>
</dbReference>
<dbReference type="Pfam" id="PF00575">
    <property type="entry name" value="S1"/>
    <property type="match status" value="1"/>
</dbReference>
<accession>A0ABV2CRC0</accession>
<dbReference type="InterPro" id="IPR012340">
    <property type="entry name" value="NA-bd_OB-fold"/>
</dbReference>
<protein>
    <recommendedName>
        <fullName evidence="8">Ribonuclease R</fullName>
        <shortName evidence="8">RNase R</shortName>
        <ecNumber evidence="8">3.1.13.1</ecNumber>
    </recommendedName>
</protein>
<dbReference type="SMART" id="SM00955">
    <property type="entry name" value="RNB"/>
    <property type="match status" value="1"/>
</dbReference>
<dbReference type="PANTHER" id="PTHR23355">
    <property type="entry name" value="RIBONUCLEASE"/>
    <property type="match status" value="1"/>
</dbReference>
<dbReference type="InterPro" id="IPR013223">
    <property type="entry name" value="RNase_B_OB_dom"/>
</dbReference>
<dbReference type="NCBIfam" id="TIGR02063">
    <property type="entry name" value="RNase_R"/>
    <property type="match status" value="1"/>
</dbReference>
<dbReference type="Gene3D" id="2.40.50.140">
    <property type="entry name" value="Nucleic acid-binding proteins"/>
    <property type="match status" value="2"/>
</dbReference>
<evidence type="ECO:0000259" key="10">
    <source>
        <dbReference type="PROSITE" id="PS50126"/>
    </source>
</evidence>
<dbReference type="Proteomes" id="UP001548590">
    <property type="component" value="Unassembled WGS sequence"/>
</dbReference>
<evidence type="ECO:0000256" key="4">
    <source>
        <dbReference type="ARBA" id="ARBA00022722"/>
    </source>
</evidence>
<keyword evidence="3 8" id="KW-0963">Cytoplasm</keyword>
<dbReference type="InterPro" id="IPR011129">
    <property type="entry name" value="CSD"/>
</dbReference>
<gene>
    <name evidence="8 11" type="primary">rnr</name>
    <name evidence="11" type="ORF">ABVT11_11575</name>
</gene>
<keyword evidence="12" id="KW-1185">Reference proteome</keyword>
<keyword evidence="7 8" id="KW-0694">RNA-binding</keyword>
<keyword evidence="6 8" id="KW-0269">Exonuclease</keyword>
<evidence type="ECO:0000256" key="7">
    <source>
        <dbReference type="ARBA" id="ARBA00022884"/>
    </source>
</evidence>
<dbReference type="Pfam" id="PF17876">
    <property type="entry name" value="CSD2"/>
    <property type="match status" value="1"/>
</dbReference>
<dbReference type="HAMAP" id="MF_01895">
    <property type="entry name" value="RNase_R"/>
    <property type="match status" value="1"/>
</dbReference>
<evidence type="ECO:0000256" key="1">
    <source>
        <dbReference type="ARBA" id="ARBA00001849"/>
    </source>
</evidence>
<sequence length="902" mass="100374">MKKTRISKIRRADPFYEREAEKYESPLPSREYIQQILELAACPLAISELAVELEITEEEMPHFERRLGAMERAGQLMRNRRGSYILPDKADLIRGKVEGHPDGFGFLVPEDGGEDLFLGPRAMREVLHGDRVLGRAVGVDQRGRREARIIEVLERANSRVIGRVVVEAGVASVLPENRRISQAILLAPGGRHKPAAGQVVTVELLQQPSQYSQPIGQIVETLGNYADDGMEIEIALRKHDLPFEFPEAAKAEAKKLPTAVRKKDWQWEGGVREDIRHLPLVTIDGETAKDFDDAVYCEKQGRGYRLIVAIADVSHYVTSGSALDAEALNRGNSVYFPRRVIPMLPEKISNGLCSINPEVERLCMVCDMSINVSGAIKAYRFYPAVMYSHARLTYNKVAAMLYGDAEGVRDEALRETHAPLLPHLEALDTLFRILLKARARRGAIEFETVETKMIFDAGGKIERIVPESRNDAHRLIEECMLAANVCASEFLQKHKQPALYRVHEGPAAEKLEKLRQFLAEFGLSLGGGDTPKAADFAKLVERIKDRPDAQLIQTVMLRSMQQAVYSPENVGHFGLAYEAYTHFTSPIRRYPDLLVHRAIKAVLQGVKYMPATGPVELLKDTRRKKGSKQPDEAFARAAREAEKRRASVEKNGIWEDVGVHCSQTERRADEASRDVETWLKCFYMQDRIGEKYSGVVTAVTSFGIFVTLDELFVEGLVHISDLGADYFHYDEARHALVGERSGQQFRLSDRVSVELVRVDLESRKIDFRLVEGVARPTARLGKTARERHIDILPEEAPPAVKAPRTRRAAPAKPAPEASPVPVAESKPASRKKASAPVVEDDEPVSWRELAGVPPRGSDTVKAALLGGTGRHTKPEDAPVSRARKPSGASAPATARKKGSRRG</sequence>
<feature type="region of interest" description="Disordered" evidence="9">
    <location>
        <begin position="785"/>
        <end position="902"/>
    </location>
</feature>
<dbReference type="InterPro" id="IPR004476">
    <property type="entry name" value="RNase_II/RNase_R"/>
</dbReference>
<feature type="domain" description="S1 motif" evidence="10">
    <location>
        <begin position="689"/>
        <end position="770"/>
    </location>
</feature>
<organism evidence="11 12">
    <name type="scientific">Uliginosibacterium paludis</name>
    <dbReference type="NCBI Taxonomy" id="1615952"/>
    <lineage>
        <taxon>Bacteria</taxon>
        <taxon>Pseudomonadati</taxon>
        <taxon>Pseudomonadota</taxon>
        <taxon>Betaproteobacteria</taxon>
        <taxon>Rhodocyclales</taxon>
        <taxon>Zoogloeaceae</taxon>
        <taxon>Uliginosibacterium</taxon>
    </lineage>
</organism>
<evidence type="ECO:0000313" key="12">
    <source>
        <dbReference type="Proteomes" id="UP001548590"/>
    </source>
</evidence>
<dbReference type="PANTHER" id="PTHR23355:SF9">
    <property type="entry name" value="DIS3-LIKE EXONUCLEASE 2"/>
    <property type="match status" value="1"/>
</dbReference>
<dbReference type="SMART" id="SM00316">
    <property type="entry name" value="S1"/>
    <property type="match status" value="1"/>
</dbReference>
<dbReference type="NCBIfam" id="TIGR00358">
    <property type="entry name" value="3_prime_RNase"/>
    <property type="match status" value="1"/>
</dbReference>
<dbReference type="RefSeq" id="WP_345928949.1">
    <property type="nucleotide sequence ID" value="NZ_JBDIVF010000008.1"/>
</dbReference>
<dbReference type="PROSITE" id="PS01175">
    <property type="entry name" value="RIBONUCLEASE_II"/>
    <property type="match status" value="1"/>
</dbReference>
<dbReference type="InterPro" id="IPR022966">
    <property type="entry name" value="RNase_II/R_CS"/>
</dbReference>
<evidence type="ECO:0000313" key="11">
    <source>
        <dbReference type="EMBL" id="MET1490465.1"/>
    </source>
</evidence>
<name>A0ABV2CRC0_9RHOO</name>
<dbReference type="Pfam" id="PF08206">
    <property type="entry name" value="OB_RNB"/>
    <property type="match status" value="1"/>
</dbReference>
<evidence type="ECO:0000256" key="6">
    <source>
        <dbReference type="ARBA" id="ARBA00022839"/>
    </source>
</evidence>
<dbReference type="EC" id="3.1.13.1" evidence="8"/>
<keyword evidence="5 8" id="KW-0378">Hydrolase</keyword>
<proteinExistence type="inferred from homology"/>
<comment type="caution">
    <text evidence="11">The sequence shown here is derived from an EMBL/GenBank/DDBJ whole genome shotgun (WGS) entry which is preliminary data.</text>
</comment>
<evidence type="ECO:0000256" key="5">
    <source>
        <dbReference type="ARBA" id="ARBA00022801"/>
    </source>
</evidence>
<dbReference type="InterPro" id="IPR003029">
    <property type="entry name" value="S1_domain"/>
</dbReference>
<dbReference type="PROSITE" id="PS50126">
    <property type="entry name" value="S1"/>
    <property type="match status" value="1"/>
</dbReference>
<evidence type="ECO:0000256" key="8">
    <source>
        <dbReference type="HAMAP-Rule" id="MF_01895"/>
    </source>
</evidence>
<evidence type="ECO:0000256" key="2">
    <source>
        <dbReference type="ARBA" id="ARBA00004496"/>
    </source>
</evidence>
<dbReference type="InterPro" id="IPR001900">
    <property type="entry name" value="RNase_II/R"/>
</dbReference>
<comment type="function">
    <text evidence="8">3'-5' exoribonuclease that releases 5'-nucleoside monophosphates and is involved in maturation of structured RNAs.</text>
</comment>
<dbReference type="EMBL" id="JBEWLZ010000005">
    <property type="protein sequence ID" value="MET1490465.1"/>
    <property type="molecule type" value="Genomic_DNA"/>
</dbReference>
<evidence type="ECO:0000256" key="3">
    <source>
        <dbReference type="ARBA" id="ARBA00022490"/>
    </source>
</evidence>
<dbReference type="CDD" id="cd04471">
    <property type="entry name" value="S1_RNase_R"/>
    <property type="match status" value="1"/>
</dbReference>
<comment type="similarity">
    <text evidence="8">Belongs to the RNR ribonuclease family. RNase R subfamily.</text>
</comment>
<dbReference type="SUPFAM" id="SSF50249">
    <property type="entry name" value="Nucleic acid-binding proteins"/>
    <property type="match status" value="4"/>
</dbReference>
<dbReference type="InterPro" id="IPR050180">
    <property type="entry name" value="RNR_Ribonuclease"/>
</dbReference>
<reference evidence="11 12" key="1">
    <citation type="submission" date="2024-07" db="EMBL/GenBank/DDBJ databases">
        <title>Uliginosibacterium paludis KCTC:42655.</title>
        <authorList>
            <person name="Kim M.K."/>
        </authorList>
    </citation>
    <scope>NUCLEOTIDE SEQUENCE [LARGE SCALE GENOMIC DNA]</scope>
    <source>
        <strain evidence="11 12">KCTC 42655</strain>
    </source>
</reference>
<keyword evidence="4 8" id="KW-0540">Nuclease</keyword>